<dbReference type="EMBL" id="JACZHT010000001">
    <property type="protein sequence ID" value="MBE1236265.1"/>
    <property type="molecule type" value="Genomic_DNA"/>
</dbReference>
<gene>
    <name evidence="1" type="ORF">IHV25_01160</name>
</gene>
<evidence type="ECO:0000313" key="1">
    <source>
        <dbReference type="EMBL" id="MBE1236265.1"/>
    </source>
</evidence>
<keyword evidence="2" id="KW-1185">Reference proteome</keyword>
<name>A0A8J6YKJ0_9PROT</name>
<evidence type="ECO:0000313" key="2">
    <source>
        <dbReference type="Proteomes" id="UP000631034"/>
    </source>
</evidence>
<proteinExistence type="predicted"/>
<dbReference type="Proteomes" id="UP000631034">
    <property type="component" value="Unassembled WGS sequence"/>
</dbReference>
<protein>
    <submittedName>
        <fullName evidence="1">Uncharacterized protein</fullName>
    </submittedName>
</protein>
<dbReference type="RefSeq" id="WP_192533134.1">
    <property type="nucleotide sequence ID" value="NZ_JACZHT010000001.1"/>
</dbReference>
<comment type="caution">
    <text evidence="1">The sequence shown here is derived from an EMBL/GenBank/DDBJ whole genome shotgun (WGS) entry which is preliminary data.</text>
</comment>
<dbReference type="AlphaFoldDB" id="A0A8J6YKJ0"/>
<accession>A0A8J6YKJ0</accession>
<organism evidence="1 2">
    <name type="scientific">Phaeovibrio sulfidiphilus</name>
    <dbReference type="NCBI Taxonomy" id="1220600"/>
    <lineage>
        <taxon>Bacteria</taxon>
        <taxon>Pseudomonadati</taxon>
        <taxon>Pseudomonadota</taxon>
        <taxon>Alphaproteobacteria</taxon>
        <taxon>Rhodospirillales</taxon>
        <taxon>Rhodospirillaceae</taxon>
        <taxon>Phaeovibrio</taxon>
    </lineage>
</organism>
<reference evidence="1" key="1">
    <citation type="submission" date="2020-10" db="EMBL/GenBank/DDBJ databases">
        <title>Genome sequence of the unusual species of purple photosynthetic bacteria, Phaeovibrio sulfidiphilus DSM 23193, type strain.</title>
        <authorList>
            <person name="Kyndt J.A."/>
            <person name="Meyer T.E."/>
        </authorList>
    </citation>
    <scope>NUCLEOTIDE SEQUENCE</scope>
    <source>
        <strain evidence="1">DSM 23193</strain>
    </source>
</reference>
<sequence>MSRDSSTLKQHLLLVACVLAAGLLIGSALEHAAKQTAAIGTPMVVPHSRDHVPSPQWGPVLLNSAGEWRTLN</sequence>